<comment type="caution">
    <text evidence="2">The sequence shown here is derived from an EMBL/GenBank/DDBJ whole genome shotgun (WGS) entry which is preliminary data.</text>
</comment>
<evidence type="ECO:0000313" key="3">
    <source>
        <dbReference type="Proteomes" id="UP001302274"/>
    </source>
</evidence>
<proteinExistence type="predicted"/>
<organism evidence="2 3">
    <name type="scientific">Bacteriovorax antarcticus</name>
    <dbReference type="NCBI Taxonomy" id="3088717"/>
    <lineage>
        <taxon>Bacteria</taxon>
        <taxon>Pseudomonadati</taxon>
        <taxon>Bdellovibrionota</taxon>
        <taxon>Bacteriovoracia</taxon>
        <taxon>Bacteriovoracales</taxon>
        <taxon>Bacteriovoracaceae</taxon>
        <taxon>Bacteriovorax</taxon>
    </lineage>
</organism>
<gene>
    <name evidence="2" type="ORF">SHI21_20580</name>
</gene>
<name>A0ABU5VZY1_9BACT</name>
<reference evidence="2 3" key="1">
    <citation type="submission" date="2023-11" db="EMBL/GenBank/DDBJ databases">
        <title>A Novel Polar Bacteriovorax (B. antarcticus) Isolated from the Biocrust in Antarctica.</title>
        <authorList>
            <person name="Mun W."/>
            <person name="Choi S.Y."/>
            <person name="Mitchell R.J."/>
        </authorList>
    </citation>
    <scope>NUCLEOTIDE SEQUENCE [LARGE SCALE GENOMIC DNA]</scope>
    <source>
        <strain evidence="2 3">PP10</strain>
    </source>
</reference>
<dbReference type="Proteomes" id="UP001302274">
    <property type="component" value="Unassembled WGS sequence"/>
</dbReference>
<protein>
    <submittedName>
        <fullName evidence="2">Uncharacterized protein</fullName>
    </submittedName>
</protein>
<feature type="signal peptide" evidence="1">
    <location>
        <begin position="1"/>
        <end position="18"/>
    </location>
</feature>
<dbReference type="EMBL" id="JAYGJQ010000004">
    <property type="protein sequence ID" value="MEA9358646.1"/>
    <property type="molecule type" value="Genomic_DNA"/>
</dbReference>
<feature type="chain" id="PRO_5047416394" evidence="1">
    <location>
        <begin position="19"/>
        <end position="405"/>
    </location>
</feature>
<keyword evidence="1" id="KW-0732">Signal</keyword>
<accession>A0ABU5VZY1</accession>
<keyword evidence="3" id="KW-1185">Reference proteome</keyword>
<dbReference type="RefSeq" id="WP_323579150.1">
    <property type="nucleotide sequence ID" value="NZ_JAYGJQ010000004.1"/>
</dbReference>
<evidence type="ECO:0000313" key="2">
    <source>
        <dbReference type="EMBL" id="MEA9358646.1"/>
    </source>
</evidence>
<sequence length="405" mass="45540">MKKIIVLTCLTFSTVLSAHTNNCNLFAGIKPPSNKVRETVTYGDFYNTSKTPEKFEKFTNRIVSLYADTIKELGGNLKTEFLWESTDLNAYAAKNSSNWKIVFHGALYRDKRVTDDGFIMTVCHELGHLLGGAPFKLGEETSAEGQADYWASTVCAKKYFTEFPEEVVMSNGFVRDQCSKKYENDIAAQKVCYRTTMAGYSLASFLGLQTEGKQPRFETPDKHVLDVTDQLHPLAQCRLDTFLAGSLCELEDSSVTFEEKILGAKLTTDFKCTETVDGQLVQVDKRPKCWFNEINNSVFAKYEQKVKAKKLIGGLQAGHIFIDYDNHLPGEYKIRLEPETFSAAYIKVTTPPYVQTLAAASGVNNLRFDYKFTRTGKKEIKLNLIVEYKGAVILKRVGAINLLVD</sequence>
<evidence type="ECO:0000256" key="1">
    <source>
        <dbReference type="SAM" id="SignalP"/>
    </source>
</evidence>